<dbReference type="Pfam" id="PF12223">
    <property type="entry name" value="DUF3602"/>
    <property type="match status" value="1"/>
</dbReference>
<dbReference type="GeneID" id="36518018"/>
<dbReference type="RefSeq" id="XP_024666595.1">
    <property type="nucleotide sequence ID" value="XM_024810827.1"/>
</dbReference>
<feature type="compositionally biased region" description="Basic and acidic residues" evidence="1">
    <location>
        <begin position="20"/>
        <end position="29"/>
    </location>
</feature>
<organism evidence="2 3">
    <name type="scientific">Wickerhamiella sorbophila</name>
    <dbReference type="NCBI Taxonomy" id="45607"/>
    <lineage>
        <taxon>Eukaryota</taxon>
        <taxon>Fungi</taxon>
        <taxon>Dikarya</taxon>
        <taxon>Ascomycota</taxon>
        <taxon>Saccharomycotina</taxon>
        <taxon>Dipodascomycetes</taxon>
        <taxon>Dipodascales</taxon>
        <taxon>Trichomonascaceae</taxon>
        <taxon>Wickerhamiella</taxon>
    </lineage>
</organism>
<proteinExistence type="predicted"/>
<name>A0A2T0FNT7_9ASCO</name>
<comment type="caution">
    <text evidence="2">The sequence shown here is derived from an EMBL/GenBank/DDBJ whole genome shotgun (WGS) entry which is preliminary data.</text>
</comment>
<dbReference type="InterPro" id="IPR022024">
    <property type="entry name" value="DUF3602"/>
</dbReference>
<evidence type="ECO:0000313" key="2">
    <source>
        <dbReference type="EMBL" id="PRT56650.1"/>
    </source>
</evidence>
<dbReference type="PANTHER" id="PTHR34693">
    <property type="entry name" value="PROTEIN PAR32"/>
    <property type="match status" value="1"/>
</dbReference>
<keyword evidence="3" id="KW-1185">Reference proteome</keyword>
<gene>
    <name evidence="2" type="ORF">B9G98_04270</name>
</gene>
<evidence type="ECO:0000313" key="3">
    <source>
        <dbReference type="Proteomes" id="UP000238350"/>
    </source>
</evidence>
<dbReference type="Proteomes" id="UP000238350">
    <property type="component" value="Unassembled WGS sequence"/>
</dbReference>
<accession>A0A2T0FNT7</accession>
<sequence>MSDRYYSTGRGGAGNLQHGKPVEHDEQEIPHLTQKVFTTGRGGAGNMATNSDPQVSRTLQDVEDLDLAPIASPTIGRGGYGNVRAGQQASANLFSKAKGLFKKRHSDTPKEESSEAPAAK</sequence>
<feature type="region of interest" description="Disordered" evidence="1">
    <location>
        <begin position="1"/>
        <end position="30"/>
    </location>
</feature>
<protein>
    <recommendedName>
        <fullName evidence="4">Protein PAR32</fullName>
    </recommendedName>
</protein>
<dbReference type="InterPro" id="IPR053203">
    <property type="entry name" value="Cisplatin_resist-associated"/>
</dbReference>
<dbReference type="OrthoDB" id="3063476at2759"/>
<reference evidence="2 3" key="1">
    <citation type="submission" date="2017-04" db="EMBL/GenBank/DDBJ databases">
        <title>Genome sequencing of [Candida] sorbophila.</title>
        <authorList>
            <person name="Ahn J.O."/>
        </authorList>
    </citation>
    <scope>NUCLEOTIDE SEQUENCE [LARGE SCALE GENOMIC DNA]</scope>
    <source>
        <strain evidence="2 3">DS02</strain>
    </source>
</reference>
<dbReference type="AlphaFoldDB" id="A0A2T0FNT7"/>
<feature type="region of interest" description="Disordered" evidence="1">
    <location>
        <begin position="96"/>
        <end position="120"/>
    </location>
</feature>
<dbReference type="PANTHER" id="PTHR34693:SF1">
    <property type="entry name" value="PROTEIN PAR32"/>
    <property type="match status" value="1"/>
</dbReference>
<evidence type="ECO:0000256" key="1">
    <source>
        <dbReference type="SAM" id="MobiDB-lite"/>
    </source>
</evidence>
<dbReference type="EMBL" id="NDIQ01000022">
    <property type="protein sequence ID" value="PRT56650.1"/>
    <property type="molecule type" value="Genomic_DNA"/>
</dbReference>
<evidence type="ECO:0008006" key="4">
    <source>
        <dbReference type="Google" id="ProtNLM"/>
    </source>
</evidence>